<evidence type="ECO:0000313" key="14">
    <source>
        <dbReference type="EMBL" id="SMF94054.1"/>
    </source>
</evidence>
<dbReference type="OrthoDB" id="9808408at2"/>
<dbReference type="InterPro" id="IPR003661">
    <property type="entry name" value="HisK_dim/P_dom"/>
</dbReference>
<dbReference type="PROSITE" id="PS50112">
    <property type="entry name" value="PAS"/>
    <property type="match status" value="1"/>
</dbReference>
<dbReference type="InterPro" id="IPR036890">
    <property type="entry name" value="HATPase_C_sf"/>
</dbReference>
<dbReference type="PRINTS" id="PR00344">
    <property type="entry name" value="BCTRLSENSOR"/>
</dbReference>
<evidence type="ECO:0000256" key="6">
    <source>
        <dbReference type="ARBA" id="ARBA00022777"/>
    </source>
</evidence>
<dbReference type="Gene3D" id="3.30.450.20">
    <property type="entry name" value="PAS domain"/>
    <property type="match status" value="1"/>
</dbReference>
<accession>A0A1Y6D0X6</accession>
<evidence type="ECO:0000256" key="5">
    <source>
        <dbReference type="ARBA" id="ARBA00022741"/>
    </source>
</evidence>
<dbReference type="Gene3D" id="1.10.287.130">
    <property type="match status" value="1"/>
</dbReference>
<dbReference type="PANTHER" id="PTHR43065:SF10">
    <property type="entry name" value="PEROXIDE STRESS-ACTIVATED HISTIDINE KINASE MAK3"/>
    <property type="match status" value="1"/>
</dbReference>
<gene>
    <name evidence="14" type="ORF">SAMN02949497_1356</name>
</gene>
<reference evidence="14 15" key="1">
    <citation type="submission" date="2016-12" db="EMBL/GenBank/DDBJ databases">
        <authorList>
            <person name="Song W.-J."/>
            <person name="Kurnit D.M."/>
        </authorList>
    </citation>
    <scope>NUCLEOTIDE SEQUENCE [LARGE SCALE GENOMIC DNA]</scope>
    <source>
        <strain evidence="14 15">175</strain>
    </source>
</reference>
<dbReference type="InterPro" id="IPR003594">
    <property type="entry name" value="HATPase_dom"/>
</dbReference>
<dbReference type="SUPFAM" id="SSF55874">
    <property type="entry name" value="ATPase domain of HSP90 chaperone/DNA topoisomerase II/histidine kinase"/>
    <property type="match status" value="1"/>
</dbReference>
<keyword evidence="5" id="KW-0547">Nucleotide-binding</keyword>
<dbReference type="PROSITE" id="PS50109">
    <property type="entry name" value="HIS_KIN"/>
    <property type="match status" value="1"/>
</dbReference>
<evidence type="ECO:0000256" key="7">
    <source>
        <dbReference type="ARBA" id="ARBA00022840"/>
    </source>
</evidence>
<keyword evidence="6 14" id="KW-0418">Kinase</keyword>
<dbReference type="Pfam" id="PF02518">
    <property type="entry name" value="HATPase_c"/>
    <property type="match status" value="1"/>
</dbReference>
<dbReference type="Pfam" id="PF25487">
    <property type="entry name" value="ETR1_N"/>
    <property type="match status" value="1"/>
</dbReference>
<dbReference type="EMBL" id="FXAM01000001">
    <property type="protein sequence ID" value="SMF94054.1"/>
    <property type="molecule type" value="Genomic_DNA"/>
</dbReference>
<comment type="catalytic activity">
    <reaction evidence="1">
        <text>ATP + protein L-histidine = ADP + protein N-phospho-L-histidine.</text>
        <dbReference type="EC" id="2.7.13.3"/>
    </reaction>
</comment>
<dbReference type="SUPFAM" id="SSF55785">
    <property type="entry name" value="PYP-like sensor domain (PAS domain)"/>
    <property type="match status" value="1"/>
</dbReference>
<dbReference type="InterPro" id="IPR000700">
    <property type="entry name" value="PAS-assoc_C"/>
</dbReference>
<dbReference type="CDD" id="cd00130">
    <property type="entry name" value="PAS"/>
    <property type="match status" value="1"/>
</dbReference>
<evidence type="ECO:0000259" key="13">
    <source>
        <dbReference type="PROSITE" id="PS50113"/>
    </source>
</evidence>
<evidence type="ECO:0000256" key="10">
    <source>
        <dbReference type="SAM" id="Phobius"/>
    </source>
</evidence>
<dbReference type="SMART" id="SM00387">
    <property type="entry name" value="HATPase_c"/>
    <property type="match status" value="1"/>
</dbReference>
<dbReference type="CDD" id="cd00082">
    <property type="entry name" value="HisKA"/>
    <property type="match status" value="1"/>
</dbReference>
<feature type="transmembrane region" description="Helical" evidence="10">
    <location>
        <begin position="65"/>
        <end position="87"/>
    </location>
</feature>
<keyword evidence="7" id="KW-0067">ATP-binding</keyword>
<keyword evidence="8" id="KW-0902">Two-component regulatory system</keyword>
<dbReference type="SMART" id="SM00091">
    <property type="entry name" value="PAS"/>
    <property type="match status" value="1"/>
</dbReference>
<dbReference type="Proteomes" id="UP000192923">
    <property type="component" value="Unassembled WGS sequence"/>
</dbReference>
<evidence type="ECO:0000256" key="4">
    <source>
        <dbReference type="ARBA" id="ARBA00022679"/>
    </source>
</evidence>
<dbReference type="Pfam" id="PF13426">
    <property type="entry name" value="PAS_9"/>
    <property type="match status" value="1"/>
</dbReference>
<feature type="domain" description="PAS" evidence="12">
    <location>
        <begin position="166"/>
        <end position="228"/>
    </location>
</feature>
<feature type="transmembrane region" description="Helical" evidence="10">
    <location>
        <begin position="93"/>
        <end position="116"/>
    </location>
</feature>
<keyword evidence="3" id="KW-0597">Phosphoprotein</keyword>
<dbReference type="AlphaFoldDB" id="A0A1Y6D0X6"/>
<dbReference type="Pfam" id="PF00512">
    <property type="entry name" value="HisKA"/>
    <property type="match status" value="1"/>
</dbReference>
<dbReference type="NCBIfam" id="TIGR00229">
    <property type="entry name" value="sensory_box"/>
    <property type="match status" value="1"/>
</dbReference>
<evidence type="ECO:0000259" key="11">
    <source>
        <dbReference type="PROSITE" id="PS50109"/>
    </source>
</evidence>
<feature type="transmembrane region" description="Helical" evidence="10">
    <location>
        <begin position="32"/>
        <end position="53"/>
    </location>
</feature>
<dbReference type="SUPFAM" id="SSF47384">
    <property type="entry name" value="Homodimeric domain of signal transducing histidine kinase"/>
    <property type="match status" value="1"/>
</dbReference>
<evidence type="ECO:0000256" key="3">
    <source>
        <dbReference type="ARBA" id="ARBA00022553"/>
    </source>
</evidence>
<dbReference type="InterPro" id="IPR004358">
    <property type="entry name" value="Sig_transdc_His_kin-like_C"/>
</dbReference>
<feature type="domain" description="Histidine kinase" evidence="11">
    <location>
        <begin position="312"/>
        <end position="528"/>
    </location>
</feature>
<evidence type="ECO:0000313" key="15">
    <source>
        <dbReference type="Proteomes" id="UP000192923"/>
    </source>
</evidence>
<evidence type="ECO:0000256" key="1">
    <source>
        <dbReference type="ARBA" id="ARBA00000085"/>
    </source>
</evidence>
<proteinExistence type="predicted"/>
<keyword evidence="15" id="KW-1185">Reference proteome</keyword>
<feature type="coiled-coil region" evidence="9">
    <location>
        <begin position="132"/>
        <end position="176"/>
    </location>
</feature>
<keyword evidence="4" id="KW-0808">Transferase</keyword>
<organism evidence="14 15">
    <name type="scientific">Methylomagnum ishizawai</name>
    <dbReference type="NCBI Taxonomy" id="1760988"/>
    <lineage>
        <taxon>Bacteria</taxon>
        <taxon>Pseudomonadati</taxon>
        <taxon>Pseudomonadota</taxon>
        <taxon>Gammaproteobacteria</taxon>
        <taxon>Methylococcales</taxon>
        <taxon>Methylococcaceae</taxon>
        <taxon>Methylomagnum</taxon>
    </lineage>
</organism>
<dbReference type="InterPro" id="IPR036097">
    <property type="entry name" value="HisK_dim/P_sf"/>
</dbReference>
<keyword evidence="9" id="KW-0175">Coiled coil</keyword>
<dbReference type="PROSITE" id="PS50113">
    <property type="entry name" value="PAC"/>
    <property type="match status" value="1"/>
</dbReference>
<dbReference type="EC" id="2.7.13.3" evidence="2"/>
<dbReference type="InterPro" id="IPR058544">
    <property type="entry name" value="ETR1_N"/>
</dbReference>
<dbReference type="RefSeq" id="WP_085211103.1">
    <property type="nucleotide sequence ID" value="NZ_FXAM01000001.1"/>
</dbReference>
<protein>
    <recommendedName>
        <fullName evidence="2">histidine kinase</fullName>
        <ecNumber evidence="2">2.7.13.3</ecNumber>
    </recommendedName>
</protein>
<name>A0A1Y6D0X6_9GAMM</name>
<evidence type="ECO:0000256" key="9">
    <source>
        <dbReference type="SAM" id="Coils"/>
    </source>
</evidence>
<dbReference type="InterPro" id="IPR000014">
    <property type="entry name" value="PAS"/>
</dbReference>
<evidence type="ECO:0000256" key="2">
    <source>
        <dbReference type="ARBA" id="ARBA00012438"/>
    </source>
</evidence>
<keyword evidence="10" id="KW-0812">Transmembrane</keyword>
<dbReference type="PANTHER" id="PTHR43065">
    <property type="entry name" value="SENSOR HISTIDINE KINASE"/>
    <property type="match status" value="1"/>
</dbReference>
<sequence>MFQTLLSWFFRGDFLPHGNCLIWSRGLIELHVISDALTGLAYYSIPFGLAFFVRRRTDLVYRWMFILFASFILACGTTHFFDIWVLWHPDYAVQGILKAVTAAVSVCTAILLWPVLRRALYLPSPAELARINARLEREIACHREAVAHLEAEAAGRRLLEEKLRRNEARLRAILDTAVEGIVTIDDQGVIELCNPAAAQMFGYTVDELLGRNVNQLMPQPLREAHDALLAKTRISSPNRSLSCGRELSGLRKNGSVFPVEIAVGGFDGGGLHFTGILRDISERKALEDRLQQQRLELLHVHRLTVAGELAATMAHELNQPLGAIANYLGGAKLRFRAVFEDHPRLAEAIDETLRLSQRAAEVVHGIRDLVRRRETGRDWVAVEAVVDAALAVARQELARRKIAVVRHLPAALPPVWGQRVHLQQVLLNLMLNAMEAMEAIPPERRRLAVSAGPVSPTEIEIAVADTGPGFSDGLAGTMFEPFVSTKAKGIGLGLSICRTIAEAHGGHIVADSVPDAGAVFKLVLPTGDGRSGA</sequence>
<dbReference type="InterPro" id="IPR035965">
    <property type="entry name" value="PAS-like_dom_sf"/>
</dbReference>
<dbReference type="Gene3D" id="3.30.565.10">
    <property type="entry name" value="Histidine kinase-like ATPase, C-terminal domain"/>
    <property type="match status" value="1"/>
</dbReference>
<dbReference type="SMART" id="SM00388">
    <property type="entry name" value="HisKA"/>
    <property type="match status" value="1"/>
</dbReference>
<keyword evidence="10" id="KW-1133">Transmembrane helix</keyword>
<dbReference type="GO" id="GO:0000155">
    <property type="term" value="F:phosphorelay sensor kinase activity"/>
    <property type="evidence" value="ECO:0007669"/>
    <property type="project" value="InterPro"/>
</dbReference>
<feature type="domain" description="PAC" evidence="13">
    <location>
        <begin position="243"/>
        <end position="292"/>
    </location>
</feature>
<evidence type="ECO:0000256" key="8">
    <source>
        <dbReference type="ARBA" id="ARBA00023012"/>
    </source>
</evidence>
<evidence type="ECO:0000259" key="12">
    <source>
        <dbReference type="PROSITE" id="PS50112"/>
    </source>
</evidence>
<dbReference type="InterPro" id="IPR005467">
    <property type="entry name" value="His_kinase_dom"/>
</dbReference>
<keyword evidence="10" id="KW-0472">Membrane</keyword>
<dbReference type="STRING" id="1760988.SAMN02949497_1356"/>
<dbReference type="GO" id="GO:0005524">
    <property type="term" value="F:ATP binding"/>
    <property type="evidence" value="ECO:0007669"/>
    <property type="project" value="UniProtKB-KW"/>
</dbReference>